<dbReference type="GO" id="GO:0005576">
    <property type="term" value="C:extracellular region"/>
    <property type="evidence" value="ECO:0007669"/>
    <property type="project" value="InterPro"/>
</dbReference>
<dbReference type="InterPro" id="IPR035940">
    <property type="entry name" value="CAP_sf"/>
</dbReference>
<dbReference type="NCBIfam" id="NF005559">
    <property type="entry name" value="PRK07231.1"/>
    <property type="match status" value="1"/>
</dbReference>
<dbReference type="SUPFAM" id="SSF51735">
    <property type="entry name" value="NAD(P)-binding Rossmann-fold domains"/>
    <property type="match status" value="1"/>
</dbReference>
<sequence length="370" mass="40098">MMPFKSIIIQYAQQRCQSRSQSNGLSAGHSGLNPNYGENLFWMGSSNQMIPNCSQAITAWYNEIQNYDFSKPGYSSATGHFTQLVWLSTTRVGCAACGGNGTNFFETYVVCDYQPPGSSSGIGEGIALKLSSLGANVVITGRDDQRIQSVVKKCESLSKQKALGVRADLMVDNEVKDLVQKTIAEFGKIDILVNNAGVGCVTKFEDPGYLDSFDTVINTNVRSIQVLTQLVVPYLESTKGNIINISSVAGLRPNPDTMAYCMAKSALDMFTKCLALHLGPRGIRVNSVNPAAIRTPIFNLCTKSEQMLDFVENLCKTTYPLRRIGEPEDVAELVAYLASDVSSFVTGTLIPIDGGSVHSGESNINPNLIK</sequence>
<dbReference type="Pfam" id="PF00188">
    <property type="entry name" value="CAP"/>
    <property type="match status" value="1"/>
</dbReference>
<dbReference type="PANTHER" id="PTHR43975:SF2">
    <property type="entry name" value="EG:BACR7A4.14 PROTEIN-RELATED"/>
    <property type="match status" value="1"/>
</dbReference>
<dbReference type="Proteomes" id="UP000728032">
    <property type="component" value="Unassembled WGS sequence"/>
</dbReference>
<evidence type="ECO:0000259" key="2">
    <source>
        <dbReference type="SMART" id="SM00198"/>
    </source>
</evidence>
<accession>A0A7R9QRP8</accession>
<dbReference type="Gene3D" id="3.40.50.720">
    <property type="entry name" value="NAD(P)-binding Rossmann-like Domain"/>
    <property type="match status" value="1"/>
</dbReference>
<reference evidence="3" key="1">
    <citation type="submission" date="2020-11" db="EMBL/GenBank/DDBJ databases">
        <authorList>
            <person name="Tran Van P."/>
        </authorList>
    </citation>
    <scope>NUCLEOTIDE SEQUENCE</scope>
</reference>
<dbReference type="GO" id="GO:0016491">
    <property type="term" value="F:oxidoreductase activity"/>
    <property type="evidence" value="ECO:0007669"/>
    <property type="project" value="UniProtKB-KW"/>
</dbReference>
<dbReference type="PROSITE" id="PS01009">
    <property type="entry name" value="CRISP_1"/>
    <property type="match status" value="1"/>
</dbReference>
<feature type="domain" description="SCP" evidence="2">
    <location>
        <begin position="3"/>
        <end position="121"/>
    </location>
</feature>
<dbReference type="SMART" id="SM00198">
    <property type="entry name" value="SCP"/>
    <property type="match status" value="1"/>
</dbReference>
<evidence type="ECO:0000313" key="3">
    <source>
        <dbReference type="EMBL" id="CAD7656043.1"/>
    </source>
</evidence>
<gene>
    <name evidence="3" type="ORF">ONB1V03_LOCUS12683</name>
</gene>
<dbReference type="InterPro" id="IPR020904">
    <property type="entry name" value="Sc_DH/Rdtase_CS"/>
</dbReference>
<dbReference type="PRINTS" id="PR00081">
    <property type="entry name" value="GDHRDH"/>
</dbReference>
<dbReference type="EMBL" id="CAJPVJ010010454">
    <property type="protein sequence ID" value="CAG2173230.1"/>
    <property type="molecule type" value="Genomic_DNA"/>
</dbReference>
<dbReference type="InterPro" id="IPR018244">
    <property type="entry name" value="Allrgn_V5/Tpx1_CS"/>
</dbReference>
<dbReference type="FunFam" id="3.40.50.720:FF:000084">
    <property type="entry name" value="Short-chain dehydrogenase reductase"/>
    <property type="match status" value="1"/>
</dbReference>
<proteinExistence type="predicted"/>
<keyword evidence="4" id="KW-1185">Reference proteome</keyword>
<dbReference type="PROSITE" id="PS00061">
    <property type="entry name" value="ADH_SHORT"/>
    <property type="match status" value="1"/>
</dbReference>
<dbReference type="Pfam" id="PF13561">
    <property type="entry name" value="adh_short_C2"/>
    <property type="match status" value="1"/>
</dbReference>
<organism evidence="3">
    <name type="scientific">Oppiella nova</name>
    <dbReference type="NCBI Taxonomy" id="334625"/>
    <lineage>
        <taxon>Eukaryota</taxon>
        <taxon>Metazoa</taxon>
        <taxon>Ecdysozoa</taxon>
        <taxon>Arthropoda</taxon>
        <taxon>Chelicerata</taxon>
        <taxon>Arachnida</taxon>
        <taxon>Acari</taxon>
        <taxon>Acariformes</taxon>
        <taxon>Sarcoptiformes</taxon>
        <taxon>Oribatida</taxon>
        <taxon>Brachypylina</taxon>
        <taxon>Oppioidea</taxon>
        <taxon>Oppiidae</taxon>
        <taxon>Oppiella</taxon>
    </lineage>
</organism>
<dbReference type="PANTHER" id="PTHR43975">
    <property type="entry name" value="ZGC:101858"/>
    <property type="match status" value="1"/>
</dbReference>
<dbReference type="SUPFAM" id="SSF55797">
    <property type="entry name" value="PR-1-like"/>
    <property type="match status" value="1"/>
</dbReference>
<dbReference type="AlphaFoldDB" id="A0A7R9QRP8"/>
<dbReference type="OrthoDB" id="47007at2759"/>
<protein>
    <recommendedName>
        <fullName evidence="2">SCP domain-containing protein</fullName>
    </recommendedName>
</protein>
<dbReference type="PRINTS" id="PR00080">
    <property type="entry name" value="SDRFAMILY"/>
</dbReference>
<evidence type="ECO:0000313" key="4">
    <source>
        <dbReference type="Proteomes" id="UP000728032"/>
    </source>
</evidence>
<evidence type="ECO:0000256" key="1">
    <source>
        <dbReference type="ARBA" id="ARBA00023002"/>
    </source>
</evidence>
<name>A0A7R9QRP8_9ACAR</name>
<dbReference type="InterPro" id="IPR036291">
    <property type="entry name" value="NAD(P)-bd_dom_sf"/>
</dbReference>
<dbReference type="InterPro" id="IPR002347">
    <property type="entry name" value="SDR_fam"/>
</dbReference>
<dbReference type="Gene3D" id="3.40.33.10">
    <property type="entry name" value="CAP"/>
    <property type="match status" value="1"/>
</dbReference>
<dbReference type="InterPro" id="IPR014044">
    <property type="entry name" value="CAP_dom"/>
</dbReference>
<dbReference type="EMBL" id="OC925279">
    <property type="protein sequence ID" value="CAD7656043.1"/>
    <property type="molecule type" value="Genomic_DNA"/>
</dbReference>
<keyword evidence="1" id="KW-0560">Oxidoreductase</keyword>